<dbReference type="InterPro" id="IPR011629">
    <property type="entry name" value="CobW-like_C"/>
</dbReference>
<sequence>MHRTLHLISSADPILSDLLALTLVTTPDNIWQTRLEQNHATCDIGKLIFSNAVHSEITLELQGQCVTCAVRQAIIAFLNQPDILTSNIFLILPLGIELPHLCPALTDDLKHSTTSLGAVMHALDATNALDELLTHIPLTERDAQLIAGDERCLAEVHAINTGYADLVLLSGDHQSPGGELVEHLRPHDTLLAHPFEDDVEELVSDITHEPQRALTRIHPSTLQAWGGPQIHGTWTLDLTSTKALHPQRLFDFAELICELNVYARGCFWVPARPDVICSWDALGTQVAISNAGVWEPNSAATTHIVVVGNGKPERTQQIEQAFAQALATQTEMLFAEPDDGLDQWLGQSIIEE</sequence>
<protein>
    <submittedName>
        <fullName evidence="2">GTP-binding protein</fullName>
    </submittedName>
</protein>
<dbReference type="Proteomes" id="UP001056109">
    <property type="component" value="Chromosome"/>
</dbReference>
<evidence type="ECO:0000313" key="2">
    <source>
        <dbReference type="EMBL" id="USR79901.1"/>
    </source>
</evidence>
<evidence type="ECO:0000259" key="1">
    <source>
        <dbReference type="SMART" id="SM00833"/>
    </source>
</evidence>
<organism evidence="2 3">
    <name type="scientific">Arcanobacterium pinnipediorum</name>
    <dbReference type="NCBI Taxonomy" id="1503041"/>
    <lineage>
        <taxon>Bacteria</taxon>
        <taxon>Bacillati</taxon>
        <taxon>Actinomycetota</taxon>
        <taxon>Actinomycetes</taxon>
        <taxon>Actinomycetales</taxon>
        <taxon>Actinomycetaceae</taxon>
        <taxon>Arcanobacterium</taxon>
    </lineage>
</organism>
<keyword evidence="3" id="KW-1185">Reference proteome</keyword>
<feature type="domain" description="CobW C-terminal" evidence="1">
    <location>
        <begin position="233"/>
        <end position="326"/>
    </location>
</feature>
<dbReference type="RefSeq" id="WP_252673760.1">
    <property type="nucleotide sequence ID" value="NZ_CP099547.1"/>
</dbReference>
<gene>
    <name evidence="2" type="ORF">NG665_02655</name>
</gene>
<dbReference type="SMART" id="SM00833">
    <property type="entry name" value="CobW_C"/>
    <property type="match status" value="1"/>
</dbReference>
<evidence type="ECO:0000313" key="3">
    <source>
        <dbReference type="Proteomes" id="UP001056109"/>
    </source>
</evidence>
<accession>A0ABY5AJF4</accession>
<reference evidence="2" key="1">
    <citation type="submission" date="2022-06" db="EMBL/GenBank/DDBJ databases">
        <title>Complete Genome Sequence of Arcanobacterium pinnipediorum strain DSM 28752 isolated from a harbour seal.</title>
        <authorList>
            <person name="Borowiak M."/>
            <person name="Kreitlow A."/>
            <person name="Alssahen M."/>
            <person name="Malorny B."/>
            <person name="Laemmler C."/>
            <person name="Prenger-Berninghoff E."/>
            <person name="Siebert U."/>
            <person name="Ploetz M."/>
            <person name="Abdulmawjood A."/>
        </authorList>
    </citation>
    <scope>NUCLEOTIDE SEQUENCE</scope>
    <source>
        <strain evidence="2">DSM 28752</strain>
    </source>
</reference>
<proteinExistence type="predicted"/>
<dbReference type="Pfam" id="PF07683">
    <property type="entry name" value="CobW_C"/>
    <property type="match status" value="1"/>
</dbReference>
<dbReference type="EMBL" id="CP099547">
    <property type="protein sequence ID" value="USR79901.1"/>
    <property type="molecule type" value="Genomic_DNA"/>
</dbReference>
<name>A0ABY5AJF4_9ACTO</name>